<feature type="region of interest" description="Disordered" evidence="1">
    <location>
        <begin position="85"/>
        <end position="137"/>
    </location>
</feature>
<dbReference type="Proteomes" id="UP000183076">
    <property type="component" value="Unassembled WGS sequence"/>
</dbReference>
<dbReference type="GeneID" id="94022297"/>
<gene>
    <name evidence="2" type="ORF">SAMN04488041_11223</name>
</gene>
<feature type="compositionally biased region" description="Basic residues" evidence="1">
    <location>
        <begin position="85"/>
        <end position="95"/>
    </location>
</feature>
<protein>
    <submittedName>
        <fullName evidence="2">Uncharacterized protein</fullName>
    </submittedName>
</protein>
<organism evidence="2 3">
    <name type="scientific">Sulfitobacter pontiacus</name>
    <dbReference type="NCBI Taxonomy" id="60137"/>
    <lineage>
        <taxon>Bacteria</taxon>
        <taxon>Pseudomonadati</taxon>
        <taxon>Pseudomonadota</taxon>
        <taxon>Alphaproteobacteria</taxon>
        <taxon>Rhodobacterales</taxon>
        <taxon>Roseobacteraceae</taxon>
        <taxon>Sulfitobacter</taxon>
    </lineage>
</organism>
<dbReference type="AlphaFoldDB" id="A0A1H3DS01"/>
<evidence type="ECO:0000256" key="1">
    <source>
        <dbReference type="SAM" id="MobiDB-lite"/>
    </source>
</evidence>
<dbReference type="EMBL" id="FNNB01000012">
    <property type="protein sequence ID" value="SDX69312.1"/>
    <property type="molecule type" value="Genomic_DNA"/>
</dbReference>
<evidence type="ECO:0000313" key="3">
    <source>
        <dbReference type="Proteomes" id="UP000183076"/>
    </source>
</evidence>
<feature type="compositionally biased region" description="Basic and acidic residues" evidence="1">
    <location>
        <begin position="122"/>
        <end position="134"/>
    </location>
</feature>
<sequence>MNSQNSFPDICEFSVSFEPDAEDSNKLSCVVDLRVSCSEVPLGDQECTISFQRLIISVDIEGIDIIPGTRFGEPLKNNSVVKKKTISQAKTKTKNRGWSFGGSTKARPEGAASAENRSSNETSRDTHISEDEKHHRVTAKPNLRWEVIEADDDPLDGTYMEREKLFEAKTKQGGNRTAATLCLKVKQRDLSIGQIIRNESALSFFSALTENQRRLIDIFIAKSLSNSVYGSRKYVGEIILSEFEYLHEE</sequence>
<proteinExistence type="predicted"/>
<reference evidence="3" key="1">
    <citation type="submission" date="2016-10" db="EMBL/GenBank/DDBJ databases">
        <authorList>
            <person name="Varghese N."/>
            <person name="Submissions S."/>
        </authorList>
    </citation>
    <scope>NUCLEOTIDE SEQUENCE [LARGE SCALE GENOMIC DNA]</scope>
    <source>
        <strain evidence="3">DSM 10014</strain>
    </source>
</reference>
<evidence type="ECO:0000313" key="2">
    <source>
        <dbReference type="EMBL" id="SDX69312.1"/>
    </source>
</evidence>
<accession>A0A1H3DS01</accession>
<dbReference type="RefSeq" id="WP_074637705.1">
    <property type="nucleotide sequence ID" value="NZ_CP160849.1"/>
</dbReference>
<name>A0A1H3DS01_9RHOB</name>